<protein>
    <submittedName>
        <fullName evidence="1">Uncharacterized protein</fullName>
    </submittedName>
</protein>
<dbReference type="RefSeq" id="XP_004036477.1">
    <property type="nucleotide sequence ID" value="XM_004036429.1"/>
</dbReference>
<dbReference type="GeneID" id="14908654"/>
<dbReference type="InParanoid" id="G0QQL3"/>
<dbReference type="Proteomes" id="UP000008983">
    <property type="component" value="Unassembled WGS sequence"/>
</dbReference>
<feature type="non-terminal residue" evidence="1">
    <location>
        <position position="1"/>
    </location>
</feature>
<evidence type="ECO:0000313" key="1">
    <source>
        <dbReference type="EMBL" id="EGR32491.1"/>
    </source>
</evidence>
<dbReference type="AlphaFoldDB" id="G0QQL3"/>
<gene>
    <name evidence="1" type="ORF">IMG5_081050</name>
</gene>
<accession>G0QQL3</accession>
<keyword evidence="2" id="KW-1185">Reference proteome</keyword>
<name>G0QQL3_ICHMU</name>
<sequence>SSEQLNFNSPYIFFKSSEIMRLSIRSYPSFYIIIAKTQYMSDFMDNYFHQIFKHNRIFQIYFASQQTKIKINCTMSRSQTIYKLTPISVGQTTVTWFNCI</sequence>
<evidence type="ECO:0000313" key="2">
    <source>
        <dbReference type="Proteomes" id="UP000008983"/>
    </source>
</evidence>
<reference evidence="1 2" key="1">
    <citation type="submission" date="2011-07" db="EMBL/GenBank/DDBJ databases">
        <authorList>
            <person name="Coyne R."/>
            <person name="Brami D."/>
            <person name="Johnson J."/>
            <person name="Hostetler J."/>
            <person name="Hannick L."/>
            <person name="Clark T."/>
            <person name="Cassidy-Hanley D."/>
            <person name="Inman J."/>
        </authorList>
    </citation>
    <scope>NUCLEOTIDE SEQUENCE [LARGE SCALE GENOMIC DNA]</scope>
    <source>
        <strain evidence="1 2">G5</strain>
    </source>
</reference>
<dbReference type="EMBL" id="GL983656">
    <property type="protein sequence ID" value="EGR32491.1"/>
    <property type="molecule type" value="Genomic_DNA"/>
</dbReference>
<organism evidence="1 2">
    <name type="scientific">Ichthyophthirius multifiliis</name>
    <name type="common">White spot disease agent</name>
    <name type="synonym">Ich</name>
    <dbReference type="NCBI Taxonomy" id="5932"/>
    <lineage>
        <taxon>Eukaryota</taxon>
        <taxon>Sar</taxon>
        <taxon>Alveolata</taxon>
        <taxon>Ciliophora</taxon>
        <taxon>Intramacronucleata</taxon>
        <taxon>Oligohymenophorea</taxon>
        <taxon>Hymenostomatida</taxon>
        <taxon>Ophryoglenina</taxon>
        <taxon>Ichthyophthirius</taxon>
    </lineage>
</organism>
<proteinExistence type="predicted"/>